<dbReference type="PANTHER" id="PTHR42815">
    <property type="entry name" value="FAD-BINDING, PUTATIVE (AFU_ORTHOLOGUE AFUA_6G07600)-RELATED"/>
    <property type="match status" value="1"/>
</dbReference>
<feature type="compositionally biased region" description="Pro residues" evidence="1">
    <location>
        <begin position="399"/>
        <end position="412"/>
    </location>
</feature>
<gene>
    <name evidence="3" type="ORF">JGS22_009060</name>
</gene>
<feature type="compositionally biased region" description="Gly residues" evidence="1">
    <location>
        <begin position="493"/>
        <end position="503"/>
    </location>
</feature>
<organism evidence="3 4">
    <name type="scientific">Streptomyces tardus</name>
    <dbReference type="NCBI Taxonomy" id="2780544"/>
    <lineage>
        <taxon>Bacteria</taxon>
        <taxon>Bacillati</taxon>
        <taxon>Actinomycetota</taxon>
        <taxon>Actinomycetes</taxon>
        <taxon>Kitasatosporales</taxon>
        <taxon>Streptomycetaceae</taxon>
        <taxon>Streptomyces</taxon>
    </lineage>
</organism>
<feature type="compositionally biased region" description="Low complexity" evidence="1">
    <location>
        <begin position="236"/>
        <end position="257"/>
    </location>
</feature>
<dbReference type="PANTHER" id="PTHR42815:SF2">
    <property type="entry name" value="FAD-BINDING, PUTATIVE (AFU_ORTHOLOGUE AFUA_6G07600)-RELATED"/>
    <property type="match status" value="1"/>
</dbReference>
<reference evidence="3" key="1">
    <citation type="submission" date="2021-06" db="EMBL/GenBank/DDBJ databases">
        <title>Sequencing of actinobacteria type strains.</title>
        <authorList>
            <person name="Nguyen G.-S."/>
            <person name="Wentzel A."/>
        </authorList>
    </citation>
    <scope>NUCLEOTIDE SEQUENCE</scope>
    <source>
        <strain evidence="3">P38-E01</strain>
    </source>
</reference>
<feature type="compositionally biased region" description="Low complexity" evidence="1">
    <location>
        <begin position="448"/>
        <end position="460"/>
    </location>
</feature>
<dbReference type="Proteomes" id="UP000694501">
    <property type="component" value="Unassembled WGS sequence"/>
</dbReference>
<feature type="compositionally biased region" description="Pro residues" evidence="1">
    <location>
        <begin position="258"/>
        <end position="270"/>
    </location>
</feature>
<accession>A0A949JFW3</accession>
<evidence type="ECO:0000256" key="1">
    <source>
        <dbReference type="SAM" id="MobiDB-lite"/>
    </source>
</evidence>
<sequence>MLDHLNANMREFVGEQEMFFLATADAEGECDNTFRAGPPGFLRVLDKKTLVFPEYRGNGVHASLGNIEENPHLGIILVDFFRARIGLHINGKARIVPDAELREQHQDLPVETVPGRRAELWVQVTVEEAYIHCAKHIPQLQKAPKGTPRDWGTDDAGRKGGDFFGVSRDRTAAGSSSKPERAPAPVSAQESAAVSAQVSAAGSPAPVTAAATEPAPIAASEYGPEPEYGPASGRTAEAGSGSWAAAPSPSAGPAPSAGNPPAPGFPPAPVSRPVRAFPSAPSSAVPPAPPFPAGRPDDRGGNSAGSFGENAARVRRREWTGAAGPPHVPAPPADRPTTGWSADTDAAPNTRPRTGPTDDRTRSDDGRTGPTDGRYGVERFGRSAESAESAGTPVQPRAPLVPPPMPAAAPPPARERRSSAAEPPAYAGELPPVEPSAHSRRAGPAELSGPPAGSGPWSAPHESPSPELEPGVQGRSWEHGPSTAREHDPSSGSGAGRTSGSGLGDLRVRGPQEPPAGLPALPPLPLPTSGDRSFGRGNQAGDAHPGQSALPVPREHLAPAPVPSVWQDHAAWQAPSDRPARQELPGRRERAAHVDESAAVARNRELMPPQPVLDWREEAQRVLAEAEARGPATVRDPQPPDPVDGGGEELSADAEFEGWFARTD</sequence>
<feature type="region of interest" description="Disordered" evidence="1">
    <location>
        <begin position="216"/>
        <end position="611"/>
    </location>
</feature>
<dbReference type="AlphaFoldDB" id="A0A949JFW3"/>
<proteinExistence type="predicted"/>
<comment type="caution">
    <text evidence="3">The sequence shown here is derived from an EMBL/GenBank/DDBJ whole genome shotgun (WGS) entry which is preliminary data.</text>
</comment>
<feature type="compositionally biased region" description="Pro residues" evidence="1">
    <location>
        <begin position="284"/>
        <end position="293"/>
    </location>
</feature>
<feature type="compositionally biased region" description="Basic and acidic residues" evidence="1">
    <location>
        <begin position="356"/>
        <end position="367"/>
    </location>
</feature>
<feature type="region of interest" description="Disordered" evidence="1">
    <location>
        <begin position="624"/>
        <end position="664"/>
    </location>
</feature>
<evidence type="ECO:0000313" key="3">
    <source>
        <dbReference type="EMBL" id="MBU7597764.1"/>
    </source>
</evidence>
<feature type="compositionally biased region" description="Pro residues" evidence="1">
    <location>
        <begin position="512"/>
        <end position="526"/>
    </location>
</feature>
<feature type="compositionally biased region" description="Basic and acidic residues" evidence="1">
    <location>
        <begin position="578"/>
        <end position="596"/>
    </location>
</feature>
<dbReference type="SUPFAM" id="SSF50475">
    <property type="entry name" value="FMN-binding split barrel"/>
    <property type="match status" value="1"/>
</dbReference>
<protein>
    <submittedName>
        <fullName evidence="3">Pyridoxamine 5'-phosphate oxidase family protein</fullName>
    </submittedName>
</protein>
<feature type="compositionally biased region" description="Acidic residues" evidence="1">
    <location>
        <begin position="646"/>
        <end position="656"/>
    </location>
</feature>
<dbReference type="EMBL" id="JAELVF020000001">
    <property type="protein sequence ID" value="MBU7597764.1"/>
    <property type="molecule type" value="Genomic_DNA"/>
</dbReference>
<name>A0A949JFW3_9ACTN</name>
<dbReference type="InterPro" id="IPR011576">
    <property type="entry name" value="Pyridox_Oxase_N"/>
</dbReference>
<feature type="domain" description="Pyridoxamine 5'-phosphate oxidase N-terminal" evidence="2">
    <location>
        <begin position="6"/>
        <end position="133"/>
    </location>
</feature>
<dbReference type="Gene3D" id="2.30.110.10">
    <property type="entry name" value="Electron Transport, Fmn-binding Protein, Chain A"/>
    <property type="match status" value="1"/>
</dbReference>
<dbReference type="Pfam" id="PF01243">
    <property type="entry name" value="PNPOx_N"/>
    <property type="match status" value="1"/>
</dbReference>
<feature type="compositionally biased region" description="Basic and acidic residues" evidence="1">
    <location>
        <begin position="147"/>
        <end position="171"/>
    </location>
</feature>
<dbReference type="InterPro" id="IPR012349">
    <property type="entry name" value="Split_barrel_FMN-bd"/>
</dbReference>
<feature type="compositionally biased region" description="Low complexity" evidence="1">
    <location>
        <begin position="271"/>
        <end position="283"/>
    </location>
</feature>
<evidence type="ECO:0000259" key="2">
    <source>
        <dbReference type="Pfam" id="PF01243"/>
    </source>
</evidence>
<feature type="region of interest" description="Disordered" evidence="1">
    <location>
        <begin position="141"/>
        <end position="190"/>
    </location>
</feature>
<keyword evidence="4" id="KW-1185">Reference proteome</keyword>
<evidence type="ECO:0000313" key="4">
    <source>
        <dbReference type="Proteomes" id="UP000694501"/>
    </source>
</evidence>